<dbReference type="Proteomes" id="UP000252004">
    <property type="component" value="Chromosome"/>
</dbReference>
<gene>
    <name evidence="1" type="ORF">C0216_15590</name>
</gene>
<sequence length="90" mass="9878">MPPDEIALCFDDAFRLAGHLVEDGQLSPTVLPHLRAIDEVFAEMSRTAGVDRWTKAAMSTDVGWNRARLLAREVLAVEGEGEVPLPHPSQ</sequence>
<evidence type="ECO:0000313" key="1">
    <source>
        <dbReference type="EMBL" id="AXE27527.1"/>
    </source>
</evidence>
<protein>
    <submittedName>
        <fullName evidence="1">Uncharacterized protein</fullName>
    </submittedName>
</protein>
<dbReference type="EMBL" id="CP030862">
    <property type="protein sequence ID" value="AXE27527.1"/>
    <property type="molecule type" value="Genomic_DNA"/>
</dbReference>
<evidence type="ECO:0000313" key="2">
    <source>
        <dbReference type="Proteomes" id="UP000252004"/>
    </source>
</evidence>
<reference evidence="1 2" key="1">
    <citation type="submission" date="2018-01" db="EMBL/GenBank/DDBJ databases">
        <title>Draft genome Sequence of streptomyces globosus LZH-48.</title>
        <authorList>
            <person name="Ran K."/>
            <person name="Li Z."/>
            <person name="Wei S."/>
            <person name="Dong R."/>
        </authorList>
    </citation>
    <scope>NUCLEOTIDE SEQUENCE [LARGE SCALE GENOMIC DNA]</scope>
    <source>
        <strain evidence="1 2">LZH-48</strain>
    </source>
</reference>
<name>A0A344U9F6_9ACTN</name>
<dbReference type="KEGG" id="sgz:C0216_15590"/>
<dbReference type="OrthoDB" id="3537207at2"/>
<dbReference type="AlphaFoldDB" id="A0A344U9F6"/>
<accession>A0A344U9F6</accession>
<proteinExistence type="predicted"/>
<keyword evidence="2" id="KW-1185">Reference proteome</keyword>
<organism evidence="1 2">
    <name type="scientific">Streptomyces globosus</name>
    <dbReference type="NCBI Taxonomy" id="68209"/>
    <lineage>
        <taxon>Bacteria</taxon>
        <taxon>Bacillati</taxon>
        <taxon>Actinomycetota</taxon>
        <taxon>Actinomycetes</taxon>
        <taxon>Kitasatosporales</taxon>
        <taxon>Streptomycetaceae</taxon>
        <taxon>Streptomyces</taxon>
    </lineage>
</organism>